<name>A0AAN9B6K3_9CAEN</name>
<evidence type="ECO:0000313" key="11">
    <source>
        <dbReference type="Proteomes" id="UP001374579"/>
    </source>
</evidence>
<comment type="subcellular location">
    <subcellularLocation>
        <location evidence="1">Nucleus</location>
    </subcellularLocation>
</comment>
<feature type="domain" description="XRCC4 N-terminal" evidence="8">
    <location>
        <begin position="16"/>
        <end position="115"/>
    </location>
</feature>
<sequence length="360" mass="39658">MNTTFVKLPQSSGKTSFLLTQLKEDGKEGFELTLTDGEKFWEGQLTEEDLDALSSNLKMDFNTFVSHTVAAFTRHNMADSNYAYQIKQQAEGVIDLLWKQELGDIKILMGSVTLHKEKGAAKALTRLFTNCIDMASELQQKICTLEADNQRLAQERQNALKRLDKCVSAKEELEQDLYAKFAAVLNSKKEKIRSLQEGRGDGESIEDAAVPSTSSEAVNGRKGMGRTTVSKVSLADNEGEKTSSGDEDKDRDTDDETPPKKRRAPMSKASKVDADSSLNLGDDNEDDDDKGKSVVKRPARQRGGNKRHTPAKPVLPKVSSSRSSEGGRKTPQRGSLRKSGSGNSDRSVENVDTDDLMNDF</sequence>
<evidence type="ECO:0000256" key="3">
    <source>
        <dbReference type="ARBA" id="ARBA00023172"/>
    </source>
</evidence>
<proteinExistence type="inferred from homology"/>
<dbReference type="CDD" id="cd22283">
    <property type="entry name" value="HD_XRCC4_N"/>
    <property type="match status" value="1"/>
</dbReference>
<evidence type="ECO:0000256" key="5">
    <source>
        <dbReference type="ARBA" id="ARBA00023242"/>
    </source>
</evidence>
<dbReference type="Proteomes" id="UP001374579">
    <property type="component" value="Unassembled WGS sequence"/>
</dbReference>
<dbReference type="GO" id="GO:0032807">
    <property type="term" value="C:DNA ligase IV complex"/>
    <property type="evidence" value="ECO:0007669"/>
    <property type="project" value="TreeGrafter"/>
</dbReference>
<dbReference type="GO" id="GO:0006310">
    <property type="term" value="P:DNA recombination"/>
    <property type="evidence" value="ECO:0007669"/>
    <property type="project" value="UniProtKB-KW"/>
</dbReference>
<feature type="compositionally biased region" description="Basic and acidic residues" evidence="7">
    <location>
        <begin position="192"/>
        <end position="202"/>
    </location>
</feature>
<dbReference type="InterPro" id="IPR038051">
    <property type="entry name" value="XRCC4-like_N_sf"/>
</dbReference>
<feature type="compositionally biased region" description="Basic and acidic residues" evidence="7">
    <location>
        <begin position="238"/>
        <end position="252"/>
    </location>
</feature>
<gene>
    <name evidence="10" type="ORF">V1264_002680</name>
</gene>
<evidence type="ECO:0000256" key="2">
    <source>
        <dbReference type="ARBA" id="ARBA00022763"/>
    </source>
</evidence>
<evidence type="ECO:0000259" key="9">
    <source>
        <dbReference type="Pfam" id="PF21924"/>
    </source>
</evidence>
<evidence type="ECO:0000313" key="10">
    <source>
        <dbReference type="EMBL" id="KAK7098365.1"/>
    </source>
</evidence>
<dbReference type="GO" id="GO:0005958">
    <property type="term" value="C:DNA-dependent protein kinase-DNA ligase 4 complex"/>
    <property type="evidence" value="ECO:0007669"/>
    <property type="project" value="TreeGrafter"/>
</dbReference>
<dbReference type="InterPro" id="IPR053962">
    <property type="entry name" value="XRCC4_CC"/>
</dbReference>
<keyword evidence="3" id="KW-0233">DNA recombination</keyword>
<keyword evidence="5" id="KW-0539">Nucleus</keyword>
<dbReference type="InterPro" id="IPR010585">
    <property type="entry name" value="DNA_repair_prot_XRCC4"/>
</dbReference>
<feature type="compositionally biased region" description="Basic residues" evidence="7">
    <location>
        <begin position="293"/>
        <end position="310"/>
    </location>
</feature>
<dbReference type="InterPro" id="IPR014751">
    <property type="entry name" value="XRCC4-like_C"/>
</dbReference>
<reference evidence="10 11" key="1">
    <citation type="submission" date="2024-02" db="EMBL/GenBank/DDBJ databases">
        <title>Chromosome-scale genome assembly of the rough periwinkle Littorina saxatilis.</title>
        <authorList>
            <person name="De Jode A."/>
            <person name="Faria R."/>
            <person name="Formenti G."/>
            <person name="Sims Y."/>
            <person name="Smith T.P."/>
            <person name="Tracey A."/>
            <person name="Wood J.M.D."/>
            <person name="Zagrodzka Z.B."/>
            <person name="Johannesson K."/>
            <person name="Butlin R.K."/>
            <person name="Leder E.H."/>
        </authorList>
    </citation>
    <scope>NUCLEOTIDE SEQUENCE [LARGE SCALE GENOMIC DNA]</scope>
    <source>
        <strain evidence="10">Snail1</strain>
        <tissue evidence="10">Muscle</tissue>
    </source>
</reference>
<evidence type="ECO:0000256" key="1">
    <source>
        <dbReference type="ARBA" id="ARBA00004123"/>
    </source>
</evidence>
<dbReference type="GO" id="GO:0003677">
    <property type="term" value="F:DNA binding"/>
    <property type="evidence" value="ECO:0007669"/>
    <property type="project" value="InterPro"/>
</dbReference>
<dbReference type="AlphaFoldDB" id="A0AAN9B6K3"/>
<organism evidence="10 11">
    <name type="scientific">Littorina saxatilis</name>
    <dbReference type="NCBI Taxonomy" id="31220"/>
    <lineage>
        <taxon>Eukaryota</taxon>
        <taxon>Metazoa</taxon>
        <taxon>Spiralia</taxon>
        <taxon>Lophotrochozoa</taxon>
        <taxon>Mollusca</taxon>
        <taxon>Gastropoda</taxon>
        <taxon>Caenogastropoda</taxon>
        <taxon>Littorinimorpha</taxon>
        <taxon>Littorinoidea</taxon>
        <taxon>Littorinidae</taxon>
        <taxon>Littorina</taxon>
    </lineage>
</organism>
<keyword evidence="2" id="KW-0227">DNA damage</keyword>
<evidence type="ECO:0000256" key="6">
    <source>
        <dbReference type="ARBA" id="ARBA00025728"/>
    </source>
</evidence>
<dbReference type="EMBL" id="JBAMIC010000012">
    <property type="protein sequence ID" value="KAK7098365.1"/>
    <property type="molecule type" value="Genomic_DNA"/>
</dbReference>
<dbReference type="InterPro" id="IPR009089">
    <property type="entry name" value="XRCC4_N_sf"/>
</dbReference>
<dbReference type="PANTHER" id="PTHR28559:SF1">
    <property type="entry name" value="DNA REPAIR PROTEIN XRCC4"/>
    <property type="match status" value="1"/>
</dbReference>
<comment type="caution">
    <text evidence="10">The sequence shown here is derived from an EMBL/GenBank/DDBJ whole genome shotgun (WGS) entry which is preliminary data.</text>
</comment>
<accession>A0AAN9B6K3</accession>
<evidence type="ECO:0000259" key="8">
    <source>
        <dbReference type="Pfam" id="PF06632"/>
    </source>
</evidence>
<dbReference type="PANTHER" id="PTHR28559">
    <property type="entry name" value="DNA REPAIR PROTEIN XRCC4"/>
    <property type="match status" value="1"/>
</dbReference>
<feature type="compositionally biased region" description="Acidic residues" evidence="7">
    <location>
        <begin position="351"/>
        <end position="360"/>
    </location>
</feature>
<evidence type="ECO:0000256" key="7">
    <source>
        <dbReference type="SAM" id="MobiDB-lite"/>
    </source>
</evidence>
<keyword evidence="11" id="KW-1185">Reference proteome</keyword>
<evidence type="ECO:0008006" key="12">
    <source>
        <dbReference type="Google" id="ProtNLM"/>
    </source>
</evidence>
<evidence type="ECO:0000256" key="4">
    <source>
        <dbReference type="ARBA" id="ARBA00023204"/>
    </source>
</evidence>
<dbReference type="GO" id="GO:0006303">
    <property type="term" value="P:double-strand break repair via nonhomologous end joining"/>
    <property type="evidence" value="ECO:0007669"/>
    <property type="project" value="TreeGrafter"/>
</dbReference>
<dbReference type="Pfam" id="PF06632">
    <property type="entry name" value="XRCC4"/>
    <property type="match status" value="1"/>
</dbReference>
<keyword evidence="4" id="KW-0234">DNA repair</keyword>
<dbReference type="SUPFAM" id="SSF50809">
    <property type="entry name" value="XRCC4, N-terminal domain"/>
    <property type="match status" value="1"/>
</dbReference>
<comment type="similarity">
    <text evidence="6">Belongs to the XRCC4-XLF family. XRCC4 subfamily.</text>
</comment>
<dbReference type="InterPro" id="IPR053961">
    <property type="entry name" value="XRCC4_N"/>
</dbReference>
<dbReference type="Pfam" id="PF21924">
    <property type="entry name" value="XRCC4_CC"/>
    <property type="match status" value="1"/>
</dbReference>
<dbReference type="Gene3D" id="2.170.210.10">
    <property type="entry name" value="DNA double-strand break repair and VJ recombination XRCC4, N-terminal"/>
    <property type="match status" value="1"/>
</dbReference>
<dbReference type="Gene3D" id="1.20.5.370">
    <property type="match status" value="1"/>
</dbReference>
<dbReference type="SUPFAM" id="SSF58022">
    <property type="entry name" value="XRCC4, C-terminal oligomerization domain"/>
    <property type="match status" value="1"/>
</dbReference>
<protein>
    <recommendedName>
        <fullName evidence="12">DNA repair protein XRCC4</fullName>
    </recommendedName>
</protein>
<feature type="domain" description="XRCC4 coiled-coil" evidence="9">
    <location>
        <begin position="121"/>
        <end position="195"/>
    </location>
</feature>
<feature type="region of interest" description="Disordered" evidence="7">
    <location>
        <begin position="192"/>
        <end position="360"/>
    </location>
</feature>
<dbReference type="GO" id="GO:0010165">
    <property type="term" value="P:response to X-ray"/>
    <property type="evidence" value="ECO:0007669"/>
    <property type="project" value="TreeGrafter"/>
</dbReference>